<feature type="transmembrane region" description="Helical" evidence="1">
    <location>
        <begin position="6"/>
        <end position="23"/>
    </location>
</feature>
<reference evidence="3" key="2">
    <citation type="journal article" date="2017" name="Nat. Plants">
        <title>The Aegilops tauschii genome reveals multiple impacts of transposons.</title>
        <authorList>
            <person name="Zhao G."/>
            <person name="Zou C."/>
            <person name="Li K."/>
            <person name="Wang K."/>
            <person name="Li T."/>
            <person name="Gao L."/>
            <person name="Zhang X."/>
            <person name="Wang H."/>
            <person name="Yang Z."/>
            <person name="Liu X."/>
            <person name="Jiang W."/>
            <person name="Mao L."/>
            <person name="Kong X."/>
            <person name="Jiao Y."/>
            <person name="Jia J."/>
        </authorList>
    </citation>
    <scope>NUCLEOTIDE SEQUENCE [LARGE SCALE GENOMIC DNA]</scope>
    <source>
        <strain evidence="3">cv. AL8/78</strain>
    </source>
</reference>
<dbReference type="AlphaFoldDB" id="A0A453R1Q3"/>
<reference evidence="3" key="1">
    <citation type="journal article" date="2014" name="Science">
        <title>Ancient hybridizations among the ancestral genomes of bread wheat.</title>
        <authorList>
            <consortium name="International Wheat Genome Sequencing Consortium,"/>
            <person name="Marcussen T."/>
            <person name="Sandve S.R."/>
            <person name="Heier L."/>
            <person name="Spannagl M."/>
            <person name="Pfeifer M."/>
            <person name="Jakobsen K.S."/>
            <person name="Wulff B.B."/>
            <person name="Steuernagel B."/>
            <person name="Mayer K.F."/>
            <person name="Olsen O.A."/>
        </authorList>
    </citation>
    <scope>NUCLEOTIDE SEQUENCE [LARGE SCALE GENOMIC DNA]</scope>
    <source>
        <strain evidence="3">cv. AL8/78</strain>
    </source>
</reference>
<protein>
    <submittedName>
        <fullName evidence="2">Uncharacterized protein</fullName>
    </submittedName>
</protein>
<keyword evidence="3" id="KW-1185">Reference proteome</keyword>
<evidence type="ECO:0000313" key="2">
    <source>
        <dbReference type="EnsemblPlants" id="AET7Gv20419500.8"/>
    </source>
</evidence>
<evidence type="ECO:0000313" key="3">
    <source>
        <dbReference type="Proteomes" id="UP000015105"/>
    </source>
</evidence>
<evidence type="ECO:0000256" key="1">
    <source>
        <dbReference type="SAM" id="Phobius"/>
    </source>
</evidence>
<accession>A0A453R1Q3</accession>
<reference evidence="2" key="5">
    <citation type="journal article" date="2021" name="G3 (Bethesda)">
        <title>Aegilops tauschii genome assembly Aet v5.0 features greater sequence contiguity and improved annotation.</title>
        <authorList>
            <person name="Wang L."/>
            <person name="Zhu T."/>
            <person name="Rodriguez J.C."/>
            <person name="Deal K.R."/>
            <person name="Dubcovsky J."/>
            <person name="McGuire P.E."/>
            <person name="Lux T."/>
            <person name="Spannagl M."/>
            <person name="Mayer K.F.X."/>
            <person name="Baldrich P."/>
            <person name="Meyers B.C."/>
            <person name="Huo N."/>
            <person name="Gu Y.Q."/>
            <person name="Zhou H."/>
            <person name="Devos K.M."/>
            <person name="Bennetzen J.L."/>
            <person name="Unver T."/>
            <person name="Budak H."/>
            <person name="Gulick P.J."/>
            <person name="Galiba G."/>
            <person name="Kalapos B."/>
            <person name="Nelson D.R."/>
            <person name="Li P."/>
            <person name="You F.M."/>
            <person name="Luo M.C."/>
            <person name="Dvorak J."/>
        </authorList>
    </citation>
    <scope>NUCLEOTIDE SEQUENCE [LARGE SCALE GENOMIC DNA]</scope>
    <source>
        <strain evidence="2">cv. AL8/78</strain>
    </source>
</reference>
<keyword evidence="1" id="KW-0812">Transmembrane</keyword>
<dbReference type="Gramene" id="AET7Gv20419500.8">
    <property type="protein sequence ID" value="AET7Gv20419500.8"/>
    <property type="gene ID" value="AET7Gv20419500"/>
</dbReference>
<dbReference type="EnsemblPlants" id="AET7Gv20419500.8">
    <property type="protein sequence ID" value="AET7Gv20419500.8"/>
    <property type="gene ID" value="AET7Gv20419500"/>
</dbReference>
<keyword evidence="1" id="KW-1133">Transmembrane helix</keyword>
<keyword evidence="1" id="KW-0472">Membrane</keyword>
<sequence length="132" mass="14007">THFVYSYVFLIVYLVYVCVKAHLPTPRDATVAVALEPAQTGRLCSVPRLGLHTLTATLPILLLSNQHPSLDPSCSSSLLIPSNLARNQIGGHVLSASSSHHHGETLPLIPCPHCGGKDVTFVSRSESGSTSA</sequence>
<organism evidence="2 3">
    <name type="scientific">Aegilops tauschii subsp. strangulata</name>
    <name type="common">Goatgrass</name>
    <dbReference type="NCBI Taxonomy" id="200361"/>
    <lineage>
        <taxon>Eukaryota</taxon>
        <taxon>Viridiplantae</taxon>
        <taxon>Streptophyta</taxon>
        <taxon>Embryophyta</taxon>
        <taxon>Tracheophyta</taxon>
        <taxon>Spermatophyta</taxon>
        <taxon>Magnoliopsida</taxon>
        <taxon>Liliopsida</taxon>
        <taxon>Poales</taxon>
        <taxon>Poaceae</taxon>
        <taxon>BOP clade</taxon>
        <taxon>Pooideae</taxon>
        <taxon>Triticodae</taxon>
        <taxon>Triticeae</taxon>
        <taxon>Triticinae</taxon>
        <taxon>Aegilops</taxon>
    </lineage>
</organism>
<name>A0A453R1Q3_AEGTS</name>
<reference evidence="2" key="4">
    <citation type="submission" date="2019-03" db="UniProtKB">
        <authorList>
            <consortium name="EnsemblPlants"/>
        </authorList>
    </citation>
    <scope>IDENTIFICATION</scope>
</reference>
<proteinExistence type="predicted"/>
<dbReference type="Proteomes" id="UP000015105">
    <property type="component" value="Chromosome 7D"/>
</dbReference>
<reference evidence="2" key="3">
    <citation type="journal article" date="2017" name="Nature">
        <title>Genome sequence of the progenitor of the wheat D genome Aegilops tauschii.</title>
        <authorList>
            <person name="Luo M.C."/>
            <person name="Gu Y.Q."/>
            <person name="Puiu D."/>
            <person name="Wang H."/>
            <person name="Twardziok S.O."/>
            <person name="Deal K.R."/>
            <person name="Huo N."/>
            <person name="Zhu T."/>
            <person name="Wang L."/>
            <person name="Wang Y."/>
            <person name="McGuire P.E."/>
            <person name="Liu S."/>
            <person name="Long H."/>
            <person name="Ramasamy R.K."/>
            <person name="Rodriguez J.C."/>
            <person name="Van S.L."/>
            <person name="Yuan L."/>
            <person name="Wang Z."/>
            <person name="Xia Z."/>
            <person name="Xiao L."/>
            <person name="Anderson O.D."/>
            <person name="Ouyang S."/>
            <person name="Liang Y."/>
            <person name="Zimin A.V."/>
            <person name="Pertea G."/>
            <person name="Qi P."/>
            <person name="Bennetzen J.L."/>
            <person name="Dai X."/>
            <person name="Dawson M.W."/>
            <person name="Muller H.G."/>
            <person name="Kugler K."/>
            <person name="Rivarola-Duarte L."/>
            <person name="Spannagl M."/>
            <person name="Mayer K.F.X."/>
            <person name="Lu F.H."/>
            <person name="Bevan M.W."/>
            <person name="Leroy P."/>
            <person name="Li P."/>
            <person name="You F.M."/>
            <person name="Sun Q."/>
            <person name="Liu Z."/>
            <person name="Lyons E."/>
            <person name="Wicker T."/>
            <person name="Salzberg S.L."/>
            <person name="Devos K.M."/>
            <person name="Dvorak J."/>
        </authorList>
    </citation>
    <scope>NUCLEOTIDE SEQUENCE [LARGE SCALE GENOMIC DNA]</scope>
    <source>
        <strain evidence="2">cv. AL8/78</strain>
    </source>
</reference>